<keyword evidence="2" id="KW-1185">Reference proteome</keyword>
<dbReference type="PANTHER" id="PTHR30632">
    <property type="entry name" value="MOLYBDATE-BINDING PERIPLASMIC PROTEIN"/>
    <property type="match status" value="1"/>
</dbReference>
<reference evidence="1 2" key="1">
    <citation type="submission" date="2021-03" db="EMBL/GenBank/DDBJ databases">
        <title>Sequencing the genomes of 1000 actinobacteria strains.</title>
        <authorList>
            <person name="Klenk H.-P."/>
        </authorList>
    </citation>
    <scope>NUCLEOTIDE SEQUENCE [LARGE SCALE GENOMIC DNA]</scope>
    <source>
        <strain evidence="1 2">DSM 45510</strain>
    </source>
</reference>
<dbReference type="InterPro" id="IPR050682">
    <property type="entry name" value="ModA/WtpA"/>
</dbReference>
<dbReference type="PANTHER" id="PTHR30632:SF11">
    <property type="entry name" value="BLR4797 PROTEIN"/>
    <property type="match status" value="1"/>
</dbReference>
<accession>A0ABS4PW45</accession>
<dbReference type="RefSeq" id="WP_209666781.1">
    <property type="nucleotide sequence ID" value="NZ_JAGGMS010000001.1"/>
</dbReference>
<gene>
    <name evidence="1" type="ORF">JOM49_005156</name>
</gene>
<comment type="caution">
    <text evidence="1">The sequence shown here is derived from an EMBL/GenBank/DDBJ whole genome shotgun (WGS) entry which is preliminary data.</text>
</comment>
<evidence type="ECO:0000313" key="1">
    <source>
        <dbReference type="EMBL" id="MBP2183630.1"/>
    </source>
</evidence>
<protein>
    <submittedName>
        <fullName evidence="1">Molybdate transport system substrate-binding protein</fullName>
    </submittedName>
</protein>
<dbReference type="SUPFAM" id="SSF53850">
    <property type="entry name" value="Periplasmic binding protein-like II"/>
    <property type="match status" value="1"/>
</dbReference>
<dbReference type="Gene3D" id="3.40.190.10">
    <property type="entry name" value="Periplasmic binding protein-like II"/>
    <property type="match status" value="2"/>
</dbReference>
<dbReference type="Pfam" id="PF13531">
    <property type="entry name" value="SBP_bac_11"/>
    <property type="match status" value="1"/>
</dbReference>
<evidence type="ECO:0000313" key="2">
    <source>
        <dbReference type="Proteomes" id="UP000741013"/>
    </source>
</evidence>
<name>A0ABS4PW45_9PSEU</name>
<dbReference type="Proteomes" id="UP000741013">
    <property type="component" value="Unassembled WGS sequence"/>
</dbReference>
<organism evidence="1 2">
    <name type="scientific">Amycolatopsis magusensis</name>
    <dbReference type="NCBI Taxonomy" id="882444"/>
    <lineage>
        <taxon>Bacteria</taxon>
        <taxon>Bacillati</taxon>
        <taxon>Actinomycetota</taxon>
        <taxon>Actinomycetes</taxon>
        <taxon>Pseudonocardiales</taxon>
        <taxon>Pseudonocardiaceae</taxon>
        <taxon>Amycolatopsis</taxon>
    </lineage>
</organism>
<dbReference type="EMBL" id="JAGGMS010000001">
    <property type="protein sequence ID" value="MBP2183630.1"/>
    <property type="molecule type" value="Genomic_DNA"/>
</dbReference>
<proteinExistence type="predicted"/>
<sequence length="225" mass="23767">MKLFSTLAVQGPLQAGLLEAWTGVPVRPSFDPTSVLVERIASGERPDVLIAIESELHRPEFSELIAVEDAIPLVRTGIGLAVRAGAPAPSITTVDDLVAALTGARSVAYSRSGASGIRFARLLDELGIANQVTTRATVLRKGFTATALLDGRADLAVQQLSELRVIAGVDVIGPLPEAVQHYTTFAVAPGPRPEAAQLARFLAAEENQAAYARFDLQPLPPIPPH</sequence>